<reference evidence="4" key="1">
    <citation type="submission" date="2019-10" db="EMBL/GenBank/DDBJ databases">
        <title>Streptomyces sp. nov., a novel actinobacterium isolated from alkaline environment.</title>
        <authorList>
            <person name="Golinska P."/>
        </authorList>
    </citation>
    <scope>NUCLEOTIDE SEQUENCE [LARGE SCALE GENOMIC DNA]</scope>
    <source>
        <strain evidence="4">DSM 42108</strain>
    </source>
</reference>
<protein>
    <submittedName>
        <fullName evidence="3">Aldo/keto reductase</fullName>
    </submittedName>
</protein>
<keyword evidence="4" id="KW-1185">Reference proteome</keyword>
<dbReference type="InterPro" id="IPR050791">
    <property type="entry name" value="Aldo-Keto_reductase"/>
</dbReference>
<dbReference type="Pfam" id="PF00248">
    <property type="entry name" value="Aldo_ket_red"/>
    <property type="match status" value="1"/>
</dbReference>
<evidence type="ECO:0000256" key="1">
    <source>
        <dbReference type="ARBA" id="ARBA00023002"/>
    </source>
</evidence>
<dbReference type="SUPFAM" id="SSF51430">
    <property type="entry name" value="NAD(P)-linked oxidoreductase"/>
    <property type="match status" value="1"/>
</dbReference>
<dbReference type="InterPro" id="IPR023210">
    <property type="entry name" value="NADP_OxRdtase_dom"/>
</dbReference>
<comment type="caution">
    <text evidence="3">The sequence shown here is derived from an EMBL/GenBank/DDBJ whole genome shotgun (WGS) entry which is preliminary data.</text>
</comment>
<gene>
    <name evidence="3" type="ORF">FOE67_24740</name>
</gene>
<dbReference type="GO" id="GO:0005737">
    <property type="term" value="C:cytoplasm"/>
    <property type="evidence" value="ECO:0007669"/>
    <property type="project" value="TreeGrafter"/>
</dbReference>
<dbReference type="PANTHER" id="PTHR43625">
    <property type="entry name" value="AFLATOXIN B1 ALDEHYDE REDUCTASE"/>
    <property type="match status" value="1"/>
</dbReference>
<feature type="domain" description="NADP-dependent oxidoreductase" evidence="2">
    <location>
        <begin position="17"/>
        <end position="296"/>
    </location>
</feature>
<name>A0A7W3T816_9ACTN</name>
<evidence type="ECO:0000313" key="3">
    <source>
        <dbReference type="EMBL" id="MBB0232602.1"/>
    </source>
</evidence>
<organism evidence="3 4">
    <name type="scientific">Streptomyces calidiresistens</name>
    <dbReference type="NCBI Taxonomy" id="1485586"/>
    <lineage>
        <taxon>Bacteria</taxon>
        <taxon>Bacillati</taxon>
        <taxon>Actinomycetota</taxon>
        <taxon>Actinomycetes</taxon>
        <taxon>Kitasatosporales</taxon>
        <taxon>Streptomycetaceae</taxon>
        <taxon>Streptomyces</taxon>
    </lineage>
</organism>
<dbReference type="GO" id="GO:0016491">
    <property type="term" value="F:oxidoreductase activity"/>
    <property type="evidence" value="ECO:0007669"/>
    <property type="project" value="UniProtKB-KW"/>
</dbReference>
<keyword evidence="1" id="KW-0560">Oxidoreductase</keyword>
<dbReference type="InterPro" id="IPR036812">
    <property type="entry name" value="NAD(P)_OxRdtase_dom_sf"/>
</dbReference>
<dbReference type="Proteomes" id="UP000530234">
    <property type="component" value="Unassembled WGS sequence"/>
</dbReference>
<dbReference type="AlphaFoldDB" id="A0A7W3T816"/>
<dbReference type="PANTHER" id="PTHR43625:SF40">
    <property type="entry name" value="ALDO-KETO REDUCTASE YAKC [NADP(+)]"/>
    <property type="match status" value="1"/>
</dbReference>
<proteinExistence type="predicted"/>
<sequence>MRMTGEPDSAGDLAGREVIHRALDLGVTMLDTAELYGNGRNEELVGRALGGRRAGSRRGEALLCTKVGALIGPNDSLVLRGDPDHIRAACRNSLRRLDTDVIDLWYLHRRDPEVPIEESVGAMAREVAAGWVRAIGLSAVTAAELRAAHAVHPIAALQSSWSLTDRVIEDPTGTEGDGTHAVTTVCAELGVAVVPYAPQGAGLLAGAAPGARPDGRGPTGESEELRALRGVVGDVARRHGALPGQIALAWSASRAAELGVPVVPIPGTTRLAHLEENAAARDIVLSPDDLAALDTASAALWRRGRSG</sequence>
<dbReference type="Gene3D" id="3.20.20.100">
    <property type="entry name" value="NADP-dependent oxidoreductase domain"/>
    <property type="match status" value="1"/>
</dbReference>
<dbReference type="EMBL" id="VKHS01001034">
    <property type="protein sequence ID" value="MBB0232602.1"/>
    <property type="molecule type" value="Genomic_DNA"/>
</dbReference>
<accession>A0A7W3T816</accession>
<evidence type="ECO:0000313" key="4">
    <source>
        <dbReference type="Proteomes" id="UP000530234"/>
    </source>
</evidence>
<evidence type="ECO:0000259" key="2">
    <source>
        <dbReference type="Pfam" id="PF00248"/>
    </source>
</evidence>